<keyword evidence="3 4" id="KW-0597">Phosphoprotein</keyword>
<dbReference type="InterPro" id="IPR000014">
    <property type="entry name" value="PAS"/>
</dbReference>
<dbReference type="EC" id="2.7.13.3" evidence="2"/>
<dbReference type="EMBL" id="SAWY01000038">
    <property type="protein sequence ID" value="TPH12755.1"/>
    <property type="molecule type" value="Genomic_DNA"/>
</dbReference>
<accession>A0A502KRB4</accession>
<dbReference type="Pfam" id="PF02518">
    <property type="entry name" value="HATPase_c"/>
    <property type="match status" value="1"/>
</dbReference>
<comment type="catalytic activity">
    <reaction evidence="1">
        <text>ATP + protein L-histidine = ADP + protein N-phospho-L-histidine.</text>
        <dbReference type="EC" id="2.7.13.3"/>
    </reaction>
</comment>
<reference evidence="9 10" key="1">
    <citation type="submission" date="2019-01" db="EMBL/GenBank/DDBJ databases">
        <title>Litorilituus lipolytica sp. nov., isolated from intertidal sand of the Yellow Sea in China.</title>
        <authorList>
            <person name="Liu A."/>
        </authorList>
    </citation>
    <scope>NUCLEOTIDE SEQUENCE [LARGE SCALE GENOMIC DNA]</scope>
    <source>
        <strain evidence="9 10">RZ04</strain>
    </source>
</reference>
<dbReference type="InterPro" id="IPR003594">
    <property type="entry name" value="HATPase_dom"/>
</dbReference>
<dbReference type="SMART" id="SM00388">
    <property type="entry name" value="HisKA"/>
    <property type="match status" value="1"/>
</dbReference>
<dbReference type="SUPFAM" id="SSF55874">
    <property type="entry name" value="ATPase domain of HSP90 chaperone/DNA topoisomerase II/histidine kinase"/>
    <property type="match status" value="1"/>
</dbReference>
<keyword evidence="10" id="KW-1185">Reference proteome</keyword>
<dbReference type="CDD" id="cd00082">
    <property type="entry name" value="HisKA"/>
    <property type="match status" value="1"/>
</dbReference>
<dbReference type="RefSeq" id="WP_140605088.1">
    <property type="nucleotide sequence ID" value="NZ_SAWY01000038.1"/>
</dbReference>
<feature type="modified residue" description="4-aspartylphosphate" evidence="4">
    <location>
        <position position="666"/>
    </location>
</feature>
<sequence length="724" mass="83175">MKTESLSFAHKVLEAVDDAYFEWHPLKDVVVYSAKLMSLLGYENETYIDSSALLARHIEQEDFDEFIDQLKKHLKGVIQKIDITLPIKTKFEKSMWVHCVARVVEHSEGDASLLFGTVRDISATKQMMHQLKKQNDWLMFAERISNAGHWRYDIEQETLTWSAEIFRIHNLETNDFTPTIHKAVDLFIAKDRPKIRTMMNNAIHHHQAFQIKSCLLLANNIKRKVELNAEIERDALGNPKAIFGVYKDITRSENMFEKLKLLAMVNFTIRVPIFFIDDNDNVVYQDISPHYDEESSVLFNYINFSITEYMEFKKHAKEKGQIKQTNVSFDKYNSVFDLSVTYEAQEGIYIWIVENVTEKFRKEQQQIISNRLALLGNTFGNVSHDINNVLGVALGAIEMLELKFTRGEKDISTYIDRVKNAIDKGKDVTERLLAFTRKPTVKVVTFDPIQEILDNQYLFKQLLLSTINIQFKFEQLQCMINFPQGEFINILLNIVLNAQDAIQEKGLSGQIEISANLIEGNRLEIHVKDSGIGIENENLTKIFDPFYSSKSVNKGNGIGLANVYSTMYKHNGQIQVEGKSDLGGAHFTLIFKCKELHETYLPQNSNNEFLSYQNTNILVLDDEVSIAEFVALFLESKGANVVVANNKFELIERLSNDAAFDIFITDMILPDLSGKEAVNMVKEKFPAIKVYSISGYIAIEDRSWDYPVLRKPFNSKELAEFLSM</sequence>
<protein>
    <recommendedName>
        <fullName evidence="2">histidine kinase</fullName>
        <ecNumber evidence="2">2.7.13.3</ecNumber>
    </recommendedName>
</protein>
<organism evidence="9 10">
    <name type="scientific">Litorilituus lipolyticus</name>
    <dbReference type="NCBI Taxonomy" id="2491017"/>
    <lineage>
        <taxon>Bacteria</taxon>
        <taxon>Pseudomonadati</taxon>
        <taxon>Pseudomonadota</taxon>
        <taxon>Gammaproteobacteria</taxon>
        <taxon>Alteromonadales</taxon>
        <taxon>Colwelliaceae</taxon>
        <taxon>Litorilituus</taxon>
    </lineage>
</organism>
<dbReference type="SMART" id="SM00387">
    <property type="entry name" value="HATPase_c"/>
    <property type="match status" value="1"/>
</dbReference>
<proteinExistence type="predicted"/>
<name>A0A502KRB4_9GAMM</name>
<dbReference type="OrthoDB" id="9772100at2"/>
<evidence type="ECO:0000259" key="8">
    <source>
        <dbReference type="PROSITE" id="PS50113"/>
    </source>
</evidence>
<evidence type="ECO:0000259" key="6">
    <source>
        <dbReference type="PROSITE" id="PS50110"/>
    </source>
</evidence>
<comment type="caution">
    <text evidence="9">The sequence shown here is derived from an EMBL/GenBank/DDBJ whole genome shotgun (WGS) entry which is preliminary data.</text>
</comment>
<dbReference type="PROSITE" id="PS50113">
    <property type="entry name" value="PAC"/>
    <property type="match status" value="1"/>
</dbReference>
<feature type="domain" description="Histidine kinase" evidence="5">
    <location>
        <begin position="381"/>
        <end position="595"/>
    </location>
</feature>
<dbReference type="InterPro" id="IPR036890">
    <property type="entry name" value="HATPase_C_sf"/>
</dbReference>
<dbReference type="Proteomes" id="UP000315303">
    <property type="component" value="Unassembled WGS sequence"/>
</dbReference>
<dbReference type="AlphaFoldDB" id="A0A502KRB4"/>
<dbReference type="InterPro" id="IPR005467">
    <property type="entry name" value="His_kinase_dom"/>
</dbReference>
<evidence type="ECO:0000256" key="2">
    <source>
        <dbReference type="ARBA" id="ARBA00012438"/>
    </source>
</evidence>
<dbReference type="PANTHER" id="PTHR43065">
    <property type="entry name" value="SENSOR HISTIDINE KINASE"/>
    <property type="match status" value="1"/>
</dbReference>
<dbReference type="PROSITE" id="PS50112">
    <property type="entry name" value="PAS"/>
    <property type="match status" value="1"/>
</dbReference>
<dbReference type="InterPro" id="IPR000700">
    <property type="entry name" value="PAS-assoc_C"/>
</dbReference>
<dbReference type="SUPFAM" id="SSF52172">
    <property type="entry name" value="CheY-like"/>
    <property type="match status" value="1"/>
</dbReference>
<dbReference type="CDD" id="cd00130">
    <property type="entry name" value="PAS"/>
    <property type="match status" value="1"/>
</dbReference>
<evidence type="ECO:0000256" key="4">
    <source>
        <dbReference type="PROSITE-ProRule" id="PRU00169"/>
    </source>
</evidence>
<feature type="domain" description="PAS" evidence="7">
    <location>
        <begin position="5"/>
        <end position="77"/>
    </location>
</feature>
<gene>
    <name evidence="9" type="ORF">EPA86_15085</name>
</gene>
<dbReference type="SUPFAM" id="SSF47384">
    <property type="entry name" value="Homodimeric domain of signal transducing histidine kinase"/>
    <property type="match status" value="1"/>
</dbReference>
<dbReference type="Gene3D" id="3.30.450.20">
    <property type="entry name" value="PAS domain"/>
    <property type="match status" value="2"/>
</dbReference>
<dbReference type="InterPro" id="IPR004358">
    <property type="entry name" value="Sig_transdc_His_kin-like_C"/>
</dbReference>
<dbReference type="SUPFAM" id="SSF55785">
    <property type="entry name" value="PYP-like sensor domain (PAS domain)"/>
    <property type="match status" value="2"/>
</dbReference>
<evidence type="ECO:0000313" key="9">
    <source>
        <dbReference type="EMBL" id="TPH12755.1"/>
    </source>
</evidence>
<evidence type="ECO:0000313" key="10">
    <source>
        <dbReference type="Proteomes" id="UP000315303"/>
    </source>
</evidence>
<evidence type="ECO:0000259" key="5">
    <source>
        <dbReference type="PROSITE" id="PS50109"/>
    </source>
</evidence>
<feature type="domain" description="PAC" evidence="8">
    <location>
        <begin position="79"/>
        <end position="133"/>
    </location>
</feature>
<dbReference type="Pfam" id="PF00072">
    <property type="entry name" value="Response_reg"/>
    <property type="match status" value="1"/>
</dbReference>
<dbReference type="InterPro" id="IPR011006">
    <property type="entry name" value="CheY-like_superfamily"/>
</dbReference>
<evidence type="ECO:0000256" key="3">
    <source>
        <dbReference type="ARBA" id="ARBA00022553"/>
    </source>
</evidence>
<dbReference type="Gene3D" id="1.10.287.130">
    <property type="match status" value="1"/>
</dbReference>
<dbReference type="PRINTS" id="PR00344">
    <property type="entry name" value="BCTRLSENSOR"/>
</dbReference>
<dbReference type="PROSITE" id="PS50109">
    <property type="entry name" value="HIS_KIN"/>
    <property type="match status" value="1"/>
</dbReference>
<dbReference type="InterPro" id="IPR003661">
    <property type="entry name" value="HisK_dim/P_dom"/>
</dbReference>
<dbReference type="InterPro" id="IPR035965">
    <property type="entry name" value="PAS-like_dom_sf"/>
</dbReference>
<dbReference type="InterPro" id="IPR036097">
    <property type="entry name" value="HisK_dim/P_sf"/>
</dbReference>
<dbReference type="GO" id="GO:0000155">
    <property type="term" value="F:phosphorelay sensor kinase activity"/>
    <property type="evidence" value="ECO:0007669"/>
    <property type="project" value="InterPro"/>
</dbReference>
<evidence type="ECO:0000256" key="1">
    <source>
        <dbReference type="ARBA" id="ARBA00000085"/>
    </source>
</evidence>
<dbReference type="PROSITE" id="PS50110">
    <property type="entry name" value="RESPONSE_REGULATORY"/>
    <property type="match status" value="1"/>
</dbReference>
<dbReference type="SMART" id="SM00448">
    <property type="entry name" value="REC"/>
    <property type="match status" value="1"/>
</dbReference>
<dbReference type="PANTHER" id="PTHR43065:SF22">
    <property type="entry name" value="HISTIDINE KINASE"/>
    <property type="match status" value="1"/>
</dbReference>
<dbReference type="Gene3D" id="3.40.50.2300">
    <property type="match status" value="1"/>
</dbReference>
<dbReference type="Gene3D" id="3.30.565.10">
    <property type="entry name" value="Histidine kinase-like ATPase, C-terminal domain"/>
    <property type="match status" value="1"/>
</dbReference>
<feature type="domain" description="Response regulatory" evidence="6">
    <location>
        <begin position="616"/>
        <end position="724"/>
    </location>
</feature>
<evidence type="ECO:0000259" key="7">
    <source>
        <dbReference type="PROSITE" id="PS50112"/>
    </source>
</evidence>
<dbReference type="InterPro" id="IPR001789">
    <property type="entry name" value="Sig_transdc_resp-reg_receiver"/>
</dbReference>